<reference evidence="3 4" key="1">
    <citation type="journal article" date="2023" name="BMC Biol.">
        <title>The compact genome of the sponge Oopsacas minuta (Hexactinellida) is lacking key metazoan core genes.</title>
        <authorList>
            <person name="Santini S."/>
            <person name="Schenkelaars Q."/>
            <person name="Jourda C."/>
            <person name="Duchesne M."/>
            <person name="Belahbib H."/>
            <person name="Rocher C."/>
            <person name="Selva M."/>
            <person name="Riesgo A."/>
            <person name="Vervoort M."/>
            <person name="Leys S.P."/>
            <person name="Kodjabachian L."/>
            <person name="Le Bivic A."/>
            <person name="Borchiellini C."/>
            <person name="Claverie J.M."/>
            <person name="Renard E."/>
        </authorList>
    </citation>
    <scope>NUCLEOTIDE SEQUENCE [LARGE SCALE GENOMIC DNA]</scope>
    <source>
        <strain evidence="3">SPO-2</strain>
    </source>
</reference>
<name>A0AAV7K6Q6_9METZ</name>
<evidence type="ECO:0000256" key="2">
    <source>
        <dbReference type="SAM" id="Coils"/>
    </source>
</evidence>
<evidence type="ECO:0000256" key="1">
    <source>
        <dbReference type="ARBA" id="ARBA00006224"/>
    </source>
</evidence>
<comment type="similarity">
    <text evidence="1">Belongs to the strumpellin family.</text>
</comment>
<proteinExistence type="inferred from homology"/>
<keyword evidence="2" id="KW-0175">Coiled coil</keyword>
<feature type="coiled-coil region" evidence="2">
    <location>
        <begin position="71"/>
        <end position="98"/>
    </location>
</feature>
<evidence type="ECO:0000313" key="4">
    <source>
        <dbReference type="Proteomes" id="UP001165289"/>
    </source>
</evidence>
<dbReference type="InterPro" id="IPR019393">
    <property type="entry name" value="WASH_strumpellin"/>
</dbReference>
<evidence type="ECO:0000313" key="3">
    <source>
        <dbReference type="EMBL" id="KAI6656778.1"/>
    </source>
</evidence>
<protein>
    <submittedName>
        <fullName evidence="3">WASH complex subunit strumpellin-like</fullName>
    </submittedName>
</protein>
<dbReference type="Proteomes" id="UP001165289">
    <property type="component" value="Unassembled WGS sequence"/>
</dbReference>
<sequence>MASDFLSEINNCGQTILRLVSRGNAIIAELLRLSEFIPVEFSPGPDTPKEERERLELLLPDFSYFQKPDLCEARIDQNEALQNKDEELRENMIEILTRFYLVFESVYKYVTDLQRFLEELDEGVFVQQTLESVLMNADGKQLMAEALFLYGVMLIIIEDKYEAIVRERIMVSYYRYSSSKANEDNNIDDVCKLLRSTGYVKYQGGYTRPKNYPENYFSRIAISEEFIDMIIGRLRSDDIYNQIQSYPSPDQRSVALANQAAMLYVILYFQPSLLNLQQAKMREIVDKHFPDNWVISIYMGMTVNLIEAWEPYKAAKTALNNTLEMSNLQAQAIHHTNMLEKTNKQVLKYLKEGALVEDFVLDNIPRLMSCLRDCNVTIRWLMLHTAYTPECEIAGRCKKVREQLIQDCRYDPTKVFELLLNTAQFEFVLSEMCKKLLDMKYEIWLNDKDECSSRLRELGEVFSGEKPLTRVERNDNLQAWFQEMANQIDKLSYEDSTSAGRKIVQLIQAMEEVLEFHQLEQNLQVKQFLLDVQRYLKHMLRTINIKGETLVVLKIVSDLSYAWIIIDTYTPFMQEGIKKNPQLVIKLRATFLKLATALDLPLVRILQANSSDLQSVSKYYSSELVSYVRKVLQIIPESMFLKLAEIINLQTDKIKEVPTRLDKDKIREFSQLNERYQVAELTHSISVFTEGILMMKTTLVGIIKVDPKQLLEDGIRKELVNKVAQALHYGLVFNYRTRVSELEPKLKQLASDMSGFLRSFEYIQDYVNIYGLRIWQQEVSRIINYNVEQECNRYLRKKVMDWESIYQSPTIPIPRFRQYDGESYNFIGRLAREIIRITDYKHTCYVPQMRIWYDKKTHAEIVGVGLWGRLLESVDTFGLSGLDRLYCFMIVRELQKLQTLVNRRMLVDKTLMSLVGSLAKPLNEGRATLTDPLKVYNQVVSRTGKYWSQFAEHVIRVGQIQIIRQQIAHELRAAGKFDSKLLMSCLENFNNLLLSDIQAHYKDPSKPYPGGNNPLMFELASYLEAAGLHDPSTKIYIATMQLQNLSLIKFLLLYTQLSKLTYFRKIGGLVAKKQSEAIDGPPFIAGMVTLLRQFHSDVTDEFLQYTCQYIRSLLYEEISKEKIGEVTDEIVVALTFVDDFMRTAGLSRDKVLNSIPTYLFDEFRTLAI</sequence>
<accession>A0AAV7K6Q6</accession>
<keyword evidence="4" id="KW-1185">Reference proteome</keyword>
<dbReference type="GO" id="GO:0005768">
    <property type="term" value="C:endosome"/>
    <property type="evidence" value="ECO:0007669"/>
    <property type="project" value="TreeGrafter"/>
</dbReference>
<dbReference type="GO" id="GO:0030041">
    <property type="term" value="P:actin filament polymerization"/>
    <property type="evidence" value="ECO:0007669"/>
    <property type="project" value="TreeGrafter"/>
</dbReference>
<dbReference type="GO" id="GO:0071203">
    <property type="term" value="C:WASH complex"/>
    <property type="evidence" value="ECO:0007669"/>
    <property type="project" value="InterPro"/>
</dbReference>
<dbReference type="GO" id="GO:0140285">
    <property type="term" value="P:endosome fission"/>
    <property type="evidence" value="ECO:0007669"/>
    <property type="project" value="TreeGrafter"/>
</dbReference>
<gene>
    <name evidence="3" type="ORF">LOD99_16081</name>
</gene>
<comment type="caution">
    <text evidence="3">The sequence shown here is derived from an EMBL/GenBank/DDBJ whole genome shotgun (WGS) entry which is preliminary data.</text>
</comment>
<dbReference type="PANTHER" id="PTHR15691">
    <property type="entry name" value="WASH COMPLEX SUBUNIT 5"/>
    <property type="match status" value="1"/>
</dbReference>
<dbReference type="Pfam" id="PF10266">
    <property type="entry name" value="Strumpellin"/>
    <property type="match status" value="1"/>
</dbReference>
<dbReference type="GO" id="GO:0051125">
    <property type="term" value="P:regulation of actin nucleation"/>
    <property type="evidence" value="ECO:0007669"/>
    <property type="project" value="TreeGrafter"/>
</dbReference>
<dbReference type="GO" id="GO:0007032">
    <property type="term" value="P:endosome organization"/>
    <property type="evidence" value="ECO:0007669"/>
    <property type="project" value="TreeGrafter"/>
</dbReference>
<dbReference type="AlphaFoldDB" id="A0AAV7K6Q6"/>
<dbReference type="PANTHER" id="PTHR15691:SF6">
    <property type="entry name" value="WASH COMPLEX SUBUNIT 5"/>
    <property type="match status" value="1"/>
</dbReference>
<organism evidence="3 4">
    <name type="scientific">Oopsacas minuta</name>
    <dbReference type="NCBI Taxonomy" id="111878"/>
    <lineage>
        <taxon>Eukaryota</taxon>
        <taxon>Metazoa</taxon>
        <taxon>Porifera</taxon>
        <taxon>Hexactinellida</taxon>
        <taxon>Hexasterophora</taxon>
        <taxon>Lyssacinosida</taxon>
        <taxon>Leucopsacidae</taxon>
        <taxon>Oopsacas</taxon>
    </lineage>
</organism>
<dbReference type="EMBL" id="JAKMXF010000133">
    <property type="protein sequence ID" value="KAI6656778.1"/>
    <property type="molecule type" value="Genomic_DNA"/>
</dbReference>